<dbReference type="Gene3D" id="3.40.50.1010">
    <property type="entry name" value="5'-nuclease"/>
    <property type="match status" value="1"/>
</dbReference>
<name>A0A2V4BMB9_9FLAO</name>
<dbReference type="Proteomes" id="UP000247903">
    <property type="component" value="Unassembled WGS sequence"/>
</dbReference>
<evidence type="ECO:0000313" key="1">
    <source>
        <dbReference type="EMBL" id="PXY39682.1"/>
    </source>
</evidence>
<dbReference type="AlphaFoldDB" id="A0A2V4BMB9"/>
<dbReference type="OrthoDB" id="9809421at2"/>
<reference evidence="1 2" key="1">
    <citation type="submission" date="2018-05" db="EMBL/GenBank/DDBJ databases">
        <title>Flavobacterium sp. strain IMCC34759, incomplete genome.</title>
        <authorList>
            <person name="Joung Y."/>
            <person name="Cho J."/>
        </authorList>
    </citation>
    <scope>NUCLEOTIDE SEQUENCE [LARGE SCALE GENOMIC DNA]</scope>
    <source>
        <strain evidence="1 2">IMCC34759</strain>
    </source>
</reference>
<dbReference type="EMBL" id="QJHK01000016">
    <property type="protein sequence ID" value="PXY39682.1"/>
    <property type="molecule type" value="Genomic_DNA"/>
</dbReference>
<accession>A0A2V4BMB9</accession>
<sequence length="220" mass="25782">MSEEIKNKKVVFYFDGFNFYHGFKSYTGSHPDWKNYFWIDFVKLCTQFVFAHDNQILHKVKYFTAPPINKLKKSKQSALFGANKITNGSIFEVVNGHYADKFIDCQATCKENFKVPEEKCTDVNIALHMIGDCINNDVDIIVLITADSDQVSTIKFINQKFPHIKTKLYFPPDRKSNELKSLFKTVVYLENHEDKFKNAKMQFEVKNETKTYTRPSDWKK</sequence>
<dbReference type="CDD" id="cd18722">
    <property type="entry name" value="PIN_NicB-like"/>
    <property type="match status" value="1"/>
</dbReference>
<keyword evidence="2" id="KW-1185">Reference proteome</keyword>
<organism evidence="1 2">
    <name type="scientific">Flavobacterium cheongpyeongense</name>
    <dbReference type="NCBI Taxonomy" id="2212651"/>
    <lineage>
        <taxon>Bacteria</taxon>
        <taxon>Pseudomonadati</taxon>
        <taxon>Bacteroidota</taxon>
        <taxon>Flavobacteriia</taxon>
        <taxon>Flavobacteriales</taxon>
        <taxon>Flavobacteriaceae</taxon>
        <taxon>Flavobacterium</taxon>
    </lineage>
</organism>
<protein>
    <submittedName>
        <fullName evidence="1">Uncharacterized protein</fullName>
    </submittedName>
</protein>
<gene>
    <name evidence="1" type="ORF">DMB65_16790</name>
</gene>
<evidence type="ECO:0000313" key="2">
    <source>
        <dbReference type="Proteomes" id="UP000247903"/>
    </source>
</evidence>
<proteinExistence type="predicted"/>
<comment type="caution">
    <text evidence="1">The sequence shown here is derived from an EMBL/GenBank/DDBJ whole genome shotgun (WGS) entry which is preliminary data.</text>
</comment>
<dbReference type="RefSeq" id="WP_110307771.1">
    <property type="nucleotide sequence ID" value="NZ_QJHK01000016.1"/>
</dbReference>